<dbReference type="Gene3D" id="2.40.10.10">
    <property type="entry name" value="Trypsin-like serine proteases"/>
    <property type="match status" value="2"/>
</dbReference>
<evidence type="ECO:0008006" key="4">
    <source>
        <dbReference type="Google" id="ProtNLM"/>
    </source>
</evidence>
<organism evidence="2 3">
    <name type="scientific">Clonostachys rhizophaga</name>
    <dbReference type="NCBI Taxonomy" id="160324"/>
    <lineage>
        <taxon>Eukaryota</taxon>
        <taxon>Fungi</taxon>
        <taxon>Dikarya</taxon>
        <taxon>Ascomycota</taxon>
        <taxon>Pezizomycotina</taxon>
        <taxon>Sordariomycetes</taxon>
        <taxon>Hypocreomycetidae</taxon>
        <taxon>Hypocreales</taxon>
        <taxon>Bionectriaceae</taxon>
        <taxon>Clonostachys</taxon>
    </lineage>
</organism>
<evidence type="ECO:0000256" key="1">
    <source>
        <dbReference type="SAM" id="SignalP"/>
    </source>
</evidence>
<dbReference type="AlphaFoldDB" id="A0A9N9YPD8"/>
<dbReference type="Proteomes" id="UP000696573">
    <property type="component" value="Unassembled WGS sequence"/>
</dbReference>
<accession>A0A9N9YPD8</accession>
<comment type="caution">
    <text evidence="2">The sequence shown here is derived from an EMBL/GenBank/DDBJ whole genome shotgun (WGS) entry which is preliminary data.</text>
</comment>
<dbReference type="InterPro" id="IPR043504">
    <property type="entry name" value="Peptidase_S1_PA_chymotrypsin"/>
</dbReference>
<evidence type="ECO:0000313" key="2">
    <source>
        <dbReference type="EMBL" id="CAH0037068.1"/>
    </source>
</evidence>
<keyword evidence="1" id="KW-0732">Signal</keyword>
<sequence length="345" mass="38430">MLQYNNMHWVVLLGNLLAIVSARPFEFASRDNPQNESYVLEKFLVTTTDAAQAVRDYWTPERLSSIDHDPISTNTTPVPANEEYRGTEFNGQGDIPHTVGRLLYTELTEEYGWRDSSCTATLVQSDNKATIVTAAHCLKPNVMTRNHTEWNENILFLPGFRDNLPQVNFTINRAYLESSWVYEGVTYFNDRAFAVLNSDLASGKAAGLVIGAAQDIQFGTEPPYGTLYNLGYPRYSSDKEEFRYGSPAFTGRRLSACYGEAEDWWRFPSDLAGFPCQMSGGSSGGPHLANFDMQRGVGTVVAVNSILDQNAPPPEGIVYEYGMSVTTSFSKLLYEAAQRVKLELA</sequence>
<reference evidence="2" key="1">
    <citation type="submission" date="2021-10" db="EMBL/GenBank/DDBJ databases">
        <authorList>
            <person name="Piombo E."/>
        </authorList>
    </citation>
    <scope>NUCLEOTIDE SEQUENCE</scope>
</reference>
<keyword evidence="3" id="KW-1185">Reference proteome</keyword>
<feature type="chain" id="PRO_5040511967" description="Peptidase S1 domain-containing protein" evidence="1">
    <location>
        <begin position="23"/>
        <end position="345"/>
    </location>
</feature>
<dbReference type="EMBL" id="CABFNQ020000758">
    <property type="protein sequence ID" value="CAH0037068.1"/>
    <property type="molecule type" value="Genomic_DNA"/>
</dbReference>
<dbReference type="InterPro" id="IPR009003">
    <property type="entry name" value="Peptidase_S1_PA"/>
</dbReference>
<gene>
    <name evidence="2" type="ORF">CRHIZ90672A_00010575</name>
</gene>
<dbReference type="SUPFAM" id="SSF50494">
    <property type="entry name" value="Trypsin-like serine proteases"/>
    <property type="match status" value="1"/>
</dbReference>
<feature type="signal peptide" evidence="1">
    <location>
        <begin position="1"/>
        <end position="22"/>
    </location>
</feature>
<proteinExistence type="predicted"/>
<dbReference type="OrthoDB" id="10037376at2759"/>
<evidence type="ECO:0000313" key="3">
    <source>
        <dbReference type="Proteomes" id="UP000696573"/>
    </source>
</evidence>
<protein>
    <recommendedName>
        <fullName evidence="4">Peptidase S1 domain-containing protein</fullName>
    </recommendedName>
</protein>
<name>A0A9N9YPD8_9HYPO</name>